<evidence type="ECO:0000313" key="3">
    <source>
        <dbReference type="EMBL" id="KRV50457.1"/>
    </source>
</evidence>
<accession>A0A0T6LWQ8</accession>
<dbReference type="EMBL" id="LLZU01000005">
    <property type="protein sequence ID" value="KRV50457.1"/>
    <property type="molecule type" value="Genomic_DNA"/>
</dbReference>
<dbReference type="GO" id="GO:0016787">
    <property type="term" value="F:hydrolase activity"/>
    <property type="evidence" value="ECO:0007669"/>
    <property type="project" value="InterPro"/>
</dbReference>
<dbReference type="OrthoDB" id="188362at2"/>
<evidence type="ECO:0000256" key="1">
    <source>
        <dbReference type="SAM" id="MobiDB-lite"/>
    </source>
</evidence>
<feature type="region of interest" description="Disordered" evidence="1">
    <location>
        <begin position="1"/>
        <end position="20"/>
    </location>
</feature>
<name>A0A0T6LWQ8_WENVI</name>
<comment type="caution">
    <text evidence="3">The sequence shown here is derived from an EMBL/GenBank/DDBJ whole genome shotgun (WGS) entry which is preliminary data.</text>
</comment>
<protein>
    <recommendedName>
        <fullName evidence="2">Dienelactone hydrolase domain-containing protein</fullName>
    </recommendedName>
</protein>
<dbReference type="InterPro" id="IPR051049">
    <property type="entry name" value="Dienelactone_hydrolase-like"/>
</dbReference>
<dbReference type="InterPro" id="IPR002925">
    <property type="entry name" value="Dienelactn_hydro"/>
</dbReference>
<dbReference type="STRING" id="76728.AQ490_15340"/>
<dbReference type="eggNOG" id="COG0412">
    <property type="taxonomic scope" value="Bacteria"/>
</dbReference>
<reference evidence="3 4" key="1">
    <citation type="submission" date="2015-10" db="EMBL/GenBank/DDBJ databases">
        <title>Draft genome sequence of pyrrolomycin-producing Streptomyces vitaminophilus.</title>
        <authorList>
            <person name="Graham D.E."/>
            <person name="Mahan K.M."/>
            <person name="Klingeman D.M."/>
            <person name="Hettich R.L."/>
            <person name="Parry R.J."/>
        </authorList>
    </citation>
    <scope>NUCLEOTIDE SEQUENCE [LARGE SCALE GENOMIC DNA]</scope>
    <source>
        <strain evidence="3 4">ATCC 31673</strain>
    </source>
</reference>
<dbReference type="SUPFAM" id="SSF53474">
    <property type="entry name" value="alpha/beta-Hydrolases"/>
    <property type="match status" value="1"/>
</dbReference>
<dbReference type="Pfam" id="PF01738">
    <property type="entry name" value="DLH"/>
    <property type="match status" value="1"/>
</dbReference>
<gene>
    <name evidence="3" type="ORF">AQ490_15340</name>
</gene>
<dbReference type="PANTHER" id="PTHR46623:SF6">
    <property type="entry name" value="ALPHA_BETA-HYDROLASES SUPERFAMILY PROTEIN"/>
    <property type="match status" value="1"/>
</dbReference>
<dbReference type="Proteomes" id="UP000050867">
    <property type="component" value="Unassembled WGS sequence"/>
</dbReference>
<feature type="domain" description="Dienelactone hydrolase" evidence="2">
    <location>
        <begin position="36"/>
        <end position="251"/>
    </location>
</feature>
<keyword evidence="4" id="KW-1185">Reference proteome</keyword>
<dbReference type="RefSeq" id="WP_018381672.1">
    <property type="nucleotide sequence ID" value="NZ_LLZU01000005.1"/>
</dbReference>
<proteinExistence type="predicted"/>
<evidence type="ECO:0000259" key="2">
    <source>
        <dbReference type="Pfam" id="PF01738"/>
    </source>
</evidence>
<dbReference type="AlphaFoldDB" id="A0A0T6LWQ8"/>
<dbReference type="InterPro" id="IPR029058">
    <property type="entry name" value="AB_hydrolase_fold"/>
</dbReference>
<organism evidence="3 4">
    <name type="scientific">Wenjunlia vitaminophila</name>
    <name type="common">Streptomyces vitaminophilus</name>
    <dbReference type="NCBI Taxonomy" id="76728"/>
    <lineage>
        <taxon>Bacteria</taxon>
        <taxon>Bacillati</taxon>
        <taxon>Actinomycetota</taxon>
        <taxon>Actinomycetes</taxon>
        <taxon>Kitasatosporales</taxon>
        <taxon>Streptomycetaceae</taxon>
        <taxon>Wenjunlia</taxon>
    </lineage>
</organism>
<dbReference type="Gene3D" id="3.40.50.1820">
    <property type="entry name" value="alpha/beta hydrolase"/>
    <property type="match status" value="1"/>
</dbReference>
<evidence type="ECO:0000313" key="4">
    <source>
        <dbReference type="Proteomes" id="UP000050867"/>
    </source>
</evidence>
<dbReference type="PANTHER" id="PTHR46623">
    <property type="entry name" value="CARBOXYMETHYLENEBUTENOLIDASE-RELATED"/>
    <property type="match status" value="1"/>
</dbReference>
<sequence length="256" mass="26926">MTTPERVAFGSGAAGPGGYQHSLPGGGPGGYFHPAPGPGPHPAVVVVPAISGVNDYVQRQAARLAEAGYSALLLDYYARQQGQAPDLSSPEKVMEAVWALPDPQVLDDLSAAVAWLGARPEVEASRVGVVGFCIGGSYALLGAAHVPGLACAVTFYGMLRYAQLSPNKPESPLDAVSKAQCPVLGHFGDADAIVPLADARELADRLRGKPAEIYTYPGAGHAFHEDFRPQVYRPAAAAAAWERTCQYLDYYLRVAP</sequence>